<geneLocation type="plasmid" evidence="2">
    <name>pAM65-52-1-360K</name>
</geneLocation>
<sequence length="122" mass="13643">MFKKIVVGVLTTGILFSGSVGVFAADNSQQLPTSKLAKKEACPNNTVCYRIKEFQYYNLPVKYNKNTGSNEYYYKLSGETGHWEVDSHKGRLTNLSAGKIKVKVYEGGVLLKEFMVIADSYN</sequence>
<name>A0A1L2Z0Q5_BACTI</name>
<reference evidence="2" key="1">
    <citation type="journal article" date="2017" name="Res. Microbiol.">
        <title>Comparative genomics of extrachromosomal elements in Bacillus thuringiensis subsp. israelensis.</title>
        <authorList>
            <person name="Bolotin A."/>
            <person name="Gillis A."/>
            <person name="Sanchis V."/>
            <person name="Nielsen-LeRoux C."/>
            <person name="Mahillon J."/>
            <person name="Lereclus D."/>
            <person name="Sorokin A."/>
        </authorList>
    </citation>
    <scope>NUCLEOTIDE SEQUENCE</scope>
    <source>
        <strain evidence="2">AM65-52</strain>
        <plasmid evidence="2">pAM65-52-1-360K</plasmid>
    </source>
</reference>
<dbReference type="AlphaFoldDB" id="A0A1L2Z0Q5"/>
<protein>
    <submittedName>
        <fullName evidence="2">Uncharacterized protein</fullName>
    </submittedName>
</protein>
<organism evidence="2">
    <name type="scientific">Bacillus thuringiensis subsp. israelensis</name>
    <dbReference type="NCBI Taxonomy" id="1430"/>
    <lineage>
        <taxon>Bacteria</taxon>
        <taxon>Bacillati</taxon>
        <taxon>Bacillota</taxon>
        <taxon>Bacilli</taxon>
        <taxon>Bacillales</taxon>
        <taxon>Bacillaceae</taxon>
        <taxon>Bacillus</taxon>
        <taxon>Bacillus cereus group</taxon>
    </lineage>
</organism>
<reference evidence="3 4" key="2">
    <citation type="submission" date="2019-04" db="EMBL/GenBank/DDBJ databases">
        <authorList>
            <person name="Patino-Navarrete R."/>
            <person name="Patino Navarrete R."/>
        </authorList>
    </citation>
    <scope>NUCLEOTIDE SEQUENCE [LARGE SCALE GENOMIC DNA]</scope>
    <source>
        <strain evidence="3">Bacillus thuringiensis strain AR23</strain>
    </source>
</reference>
<evidence type="ECO:0000313" key="3">
    <source>
        <dbReference type="EMBL" id="VIJ07850.1"/>
    </source>
</evidence>
<accession>A0A1L2Z0Q5</accession>
<proteinExistence type="predicted"/>
<dbReference type="RefSeq" id="WP_000473547.1">
    <property type="nucleotide sequence ID" value="NZ_CAAKHA010000028.1"/>
</dbReference>
<evidence type="ECO:0000313" key="2">
    <source>
        <dbReference type="EMBL" id="APF32651.1"/>
    </source>
</evidence>
<dbReference type="EMBL" id="CAAKHA010000028">
    <property type="protein sequence ID" value="VIJ07850.1"/>
    <property type="molecule type" value="Genomic_DNA"/>
</dbReference>
<keyword evidence="1" id="KW-0732">Signal</keyword>
<feature type="chain" id="PRO_5041054386" evidence="1">
    <location>
        <begin position="25"/>
        <end position="122"/>
    </location>
</feature>
<dbReference type="EMBL" id="CP013276">
    <property type="protein sequence ID" value="APF32651.1"/>
    <property type="molecule type" value="Genomic_DNA"/>
</dbReference>
<gene>
    <name evidence="2" type="ORF">ATN07_29560</name>
    <name evidence="3" type="ORF">BTAR23_AR23_05948</name>
</gene>
<evidence type="ECO:0000313" key="4">
    <source>
        <dbReference type="Proteomes" id="UP000508034"/>
    </source>
</evidence>
<keyword evidence="2" id="KW-0614">Plasmid</keyword>
<evidence type="ECO:0000256" key="1">
    <source>
        <dbReference type="SAM" id="SignalP"/>
    </source>
</evidence>
<feature type="signal peptide" evidence="1">
    <location>
        <begin position="1"/>
        <end position="24"/>
    </location>
</feature>
<dbReference type="Proteomes" id="UP000508034">
    <property type="component" value="Unassembled WGS sequence"/>
</dbReference>